<dbReference type="SMART" id="SM00939">
    <property type="entry name" value="PepX_C"/>
    <property type="match status" value="1"/>
</dbReference>
<dbReference type="Gene3D" id="3.40.50.1820">
    <property type="entry name" value="alpha/beta hydrolase"/>
    <property type="match status" value="1"/>
</dbReference>
<dbReference type="Gene3D" id="1.10.3020.20">
    <property type="match status" value="1"/>
</dbReference>
<dbReference type="InterPro" id="IPR013736">
    <property type="entry name" value="Xaa-Pro_dipept_C"/>
</dbReference>
<organism evidence="3 4">
    <name type="scientific">Sarcina ventriculi</name>
    <name type="common">Clostridium ventriculi</name>
    <dbReference type="NCBI Taxonomy" id="1267"/>
    <lineage>
        <taxon>Bacteria</taxon>
        <taxon>Bacillati</taxon>
        <taxon>Bacillota</taxon>
        <taxon>Clostridia</taxon>
        <taxon>Eubacteriales</taxon>
        <taxon>Clostridiaceae</taxon>
        <taxon>Sarcina</taxon>
    </lineage>
</organism>
<dbReference type="SUPFAM" id="SSF53474">
    <property type="entry name" value="alpha/beta-Hydrolases"/>
    <property type="match status" value="1"/>
</dbReference>
<dbReference type="PANTHER" id="PTHR43056:SF10">
    <property type="entry name" value="COCE_NOND FAMILY, PUTATIVE (AFU_ORTHOLOGUE AFUA_7G00600)-RELATED"/>
    <property type="match status" value="1"/>
</dbReference>
<feature type="domain" description="Xaa-Pro dipeptidyl-peptidase C-terminal" evidence="2">
    <location>
        <begin position="331"/>
        <end position="585"/>
    </location>
</feature>
<dbReference type="GO" id="GO:0016787">
    <property type="term" value="F:hydrolase activity"/>
    <property type="evidence" value="ECO:0007669"/>
    <property type="project" value="UniProtKB-KW"/>
</dbReference>
<keyword evidence="1 3" id="KW-0378">Hydrolase</keyword>
<name>A0ABP2AUT0_SARVE</name>
<dbReference type="EC" id="3.1.1.84" evidence="3"/>
<sequence length="591" mass="67023">MANKILNEMIFKPALDYIDDGHIHGVLSPFEPGERILKAGTQIAPEFKSLSKDIRMLKDVAVKMRDGVTIYTDIYMPANSKETKFPTLILWSPYGKSAGSAPRYTNLFNMIGMGNSWNSGLTKFEGADPDYWCQRGYAVCNPDPRGIAHSEGNITLMGSQEAEDCYDLIEWIAKQEWSNEKTALTGTSYLAFSQWFIAATQPLHLTCINPHEGLSDAYRDLACNGGIPDKNFIERLQVNHVSAVSSTMREDMTDEMKEYPLADAPLWLDKKADISNISIPVYCVASYSNTLHTMGTFRQWRKIRTQDKWLRIHNTQEWPDYYSDAGQEDRQKFFDYYLKEIDNGWKETPHVRYSLLDMEGGDLLNIPAKEFGYGENVEYIKFYLDGKLRELSKVASTEEVIAKYDTQGLPGRISFMTTFDEETNLVGYPKLHLYAEVEGADDADVFVWMQKLDKNGNMLAEITVPNHSASIYDFVDDGASIIRYKGSWGRLRLSMRHLDEKESTDEVPAYSFDRVEKLEKGQVVEADIVMSPIGLKFYKGESIRVIISPKEEYGNGMMPGTSGCTPNNKGWQIIHTGGDKASYLQLPVLKK</sequence>
<dbReference type="Proteomes" id="UP000095488">
    <property type="component" value="Unassembled WGS sequence"/>
</dbReference>
<keyword evidence="4" id="KW-1185">Reference proteome</keyword>
<evidence type="ECO:0000313" key="4">
    <source>
        <dbReference type="Proteomes" id="UP000095488"/>
    </source>
</evidence>
<dbReference type="InterPro" id="IPR029058">
    <property type="entry name" value="AB_hydrolase_fold"/>
</dbReference>
<dbReference type="RefSeq" id="WP_055258507.1">
    <property type="nucleotide sequence ID" value="NZ_CABIXL010000003.1"/>
</dbReference>
<gene>
    <name evidence="3" type="primary">cocE</name>
    <name evidence="3" type="ORF">ERS852473_01140</name>
</gene>
<dbReference type="InterPro" id="IPR005674">
    <property type="entry name" value="CocE/Ser_esterase"/>
</dbReference>
<dbReference type="InterPro" id="IPR000383">
    <property type="entry name" value="Xaa-Pro-like_dom"/>
</dbReference>
<dbReference type="PANTHER" id="PTHR43056">
    <property type="entry name" value="PEPTIDASE S9 PROLYL OLIGOPEPTIDASE"/>
    <property type="match status" value="1"/>
</dbReference>
<evidence type="ECO:0000313" key="3">
    <source>
        <dbReference type="EMBL" id="CUN80500.1"/>
    </source>
</evidence>
<dbReference type="NCBIfam" id="TIGR00976">
    <property type="entry name" value="CocE_NonD"/>
    <property type="match status" value="1"/>
</dbReference>
<evidence type="ECO:0000256" key="1">
    <source>
        <dbReference type="ARBA" id="ARBA00022801"/>
    </source>
</evidence>
<dbReference type="Pfam" id="PF02129">
    <property type="entry name" value="Peptidase_S15"/>
    <property type="match status" value="1"/>
</dbReference>
<accession>A0ABP2AUT0</accession>
<comment type="caution">
    <text evidence="3">The sequence shown here is derived from an EMBL/GenBank/DDBJ whole genome shotgun (WGS) entry which is preliminary data.</text>
</comment>
<protein>
    <submittedName>
        <fullName evidence="3">Cocaine esterase</fullName>
        <ecNumber evidence="3">3.1.1.84</ecNumber>
    </submittedName>
</protein>
<dbReference type="InterPro" id="IPR050585">
    <property type="entry name" value="Xaa-Pro_dipeptidyl-ppase/CocE"/>
</dbReference>
<reference evidence="3 4" key="1">
    <citation type="submission" date="2015-09" db="EMBL/GenBank/DDBJ databases">
        <authorList>
            <consortium name="Pathogen Informatics"/>
            <person name="Wu L."/>
            <person name="Ma J."/>
        </authorList>
    </citation>
    <scope>NUCLEOTIDE SEQUENCE [LARGE SCALE GENOMIC DNA]</scope>
    <source>
        <strain evidence="3 4">2789STDY5834858</strain>
    </source>
</reference>
<dbReference type="SUPFAM" id="SSF49785">
    <property type="entry name" value="Galactose-binding domain-like"/>
    <property type="match status" value="1"/>
</dbReference>
<evidence type="ECO:0000259" key="2">
    <source>
        <dbReference type="SMART" id="SM00939"/>
    </source>
</evidence>
<dbReference type="InterPro" id="IPR008979">
    <property type="entry name" value="Galactose-bd-like_sf"/>
</dbReference>
<dbReference type="EMBL" id="CYZR01000003">
    <property type="protein sequence ID" value="CUN80500.1"/>
    <property type="molecule type" value="Genomic_DNA"/>
</dbReference>
<dbReference type="Pfam" id="PF08530">
    <property type="entry name" value="PepX_C"/>
    <property type="match status" value="1"/>
</dbReference>
<proteinExistence type="predicted"/>
<dbReference type="Gene3D" id="2.60.120.260">
    <property type="entry name" value="Galactose-binding domain-like"/>
    <property type="match status" value="1"/>
</dbReference>